<protein>
    <submittedName>
        <fullName evidence="2">NADH dehydrogenase subunit 6</fullName>
    </submittedName>
</protein>
<keyword evidence="1" id="KW-1133">Transmembrane helix</keyword>
<keyword evidence="1" id="KW-0812">Transmembrane</keyword>
<proteinExistence type="predicted"/>
<organism evidence="2 3">
    <name type="scientific">Chlorella sorokiniana</name>
    <name type="common">Freshwater green alga</name>
    <dbReference type="NCBI Taxonomy" id="3076"/>
    <lineage>
        <taxon>Eukaryota</taxon>
        <taxon>Viridiplantae</taxon>
        <taxon>Chlorophyta</taxon>
        <taxon>core chlorophytes</taxon>
        <taxon>Trebouxiophyceae</taxon>
        <taxon>Chlorellales</taxon>
        <taxon>Chlorellaceae</taxon>
        <taxon>Chlorella clade</taxon>
        <taxon>Chlorella</taxon>
    </lineage>
</organism>
<feature type="transmembrane region" description="Helical" evidence="1">
    <location>
        <begin position="21"/>
        <end position="42"/>
    </location>
</feature>
<gene>
    <name evidence="2" type="ORF">C2E21_7787</name>
</gene>
<dbReference type="EMBL" id="LHPG02000017">
    <property type="protein sequence ID" value="PRW33202.1"/>
    <property type="molecule type" value="Genomic_DNA"/>
</dbReference>
<name>A0A2P6TGF5_CHLSO</name>
<evidence type="ECO:0000256" key="1">
    <source>
        <dbReference type="SAM" id="Phobius"/>
    </source>
</evidence>
<evidence type="ECO:0000313" key="2">
    <source>
        <dbReference type="EMBL" id="PRW33202.1"/>
    </source>
</evidence>
<dbReference type="AlphaFoldDB" id="A0A2P6TGF5"/>
<dbReference type="Proteomes" id="UP000239899">
    <property type="component" value="Unassembled WGS sequence"/>
</dbReference>
<sequence length="118" mass="12765">MAGPALASLLPQDGSRKAPSLLGLLEAMALIAGLLLLFWHGVHALQPAIHVHPALAVLFPLFAAAALAALLPLMMFLSFRQEFAALHPAWPPHYLFLARRVFGALVRNNQMKVSAKEL</sequence>
<dbReference type="OrthoDB" id="530344at2759"/>
<accession>A0A2P6TGF5</accession>
<reference evidence="2 3" key="1">
    <citation type="journal article" date="2018" name="Plant J.">
        <title>Genome sequences of Chlorella sorokiniana UTEX 1602 and Micractinium conductrix SAG 241.80: implications to maltose excretion by a green alga.</title>
        <authorList>
            <person name="Arriola M.B."/>
            <person name="Velmurugan N."/>
            <person name="Zhang Y."/>
            <person name="Plunkett M.H."/>
            <person name="Hondzo H."/>
            <person name="Barney B.M."/>
        </authorList>
    </citation>
    <scope>NUCLEOTIDE SEQUENCE [LARGE SCALE GENOMIC DNA]</scope>
    <source>
        <strain evidence="3">UTEX 1602</strain>
    </source>
</reference>
<comment type="caution">
    <text evidence="2">The sequence shown here is derived from an EMBL/GenBank/DDBJ whole genome shotgun (WGS) entry which is preliminary data.</text>
</comment>
<feature type="transmembrane region" description="Helical" evidence="1">
    <location>
        <begin position="54"/>
        <end position="77"/>
    </location>
</feature>
<keyword evidence="3" id="KW-1185">Reference proteome</keyword>
<evidence type="ECO:0000313" key="3">
    <source>
        <dbReference type="Proteomes" id="UP000239899"/>
    </source>
</evidence>
<keyword evidence="1" id="KW-0472">Membrane</keyword>